<evidence type="ECO:0000256" key="5">
    <source>
        <dbReference type="ARBA" id="ARBA00022485"/>
    </source>
</evidence>
<evidence type="ECO:0000259" key="18">
    <source>
        <dbReference type="PROSITE" id="PS51918"/>
    </source>
</evidence>
<feature type="binding site" evidence="17">
    <location>
        <position position="56"/>
    </location>
    <ligand>
        <name>[4Fe-4S] cluster</name>
        <dbReference type="ChEBI" id="CHEBI:49883"/>
        <note>4Fe-4S-S-AdoMet</note>
    </ligand>
</feature>
<comment type="subunit">
    <text evidence="4">Monomer.</text>
</comment>
<dbReference type="GO" id="GO:0006782">
    <property type="term" value="P:protoporphyrinogen IX biosynthetic process"/>
    <property type="evidence" value="ECO:0007669"/>
    <property type="project" value="UniProtKB-UniPathway"/>
</dbReference>
<comment type="function">
    <text evidence="13">Involved in the heme biosynthesis. Catalyzes the anaerobic oxidative decarboxylation of propionate groups of rings A and B of coproporphyrinogen III to yield the vinyl groups in protoporphyrinogen IX.</text>
</comment>
<sequence length="449" mass="49443">MTDTLKTYMSRNVPRYTSYPTAPHFSKAVRPADYANWLSSLSPKEPVSLYLHVPYCRELCWYCGCNMKLARKDAPVAQYAQTLNQEIRLLAKQLPDRMSISHLHWGGGTPTALVPDDLERAMQSVRDNFDITADAELAIESDPRTLTDEMIRRIGQLGFTRASFGVQEFDPKVQKAINRVQPPEMVRHSVEELRRAGVAGINFDLIYGLPHQTVATLLETIRLCIDMRPDRIALFGYAHVPWMAKKQRLIDETALPGSAERLRQSQSAASALVEAGYVAIGLDHFALPNDSMAKAAKAGTLRRNFQGYTTDRAETMLGVGSTSIGRTPSGYVQNLSETGAWARSIDAGVLPVAKGVALSQDDTLRGHVIDRLMCTGEVDLDAAALRAGVSQNWYHIHEQELATLEADGLIARRAGRISMTKEGAPVVRVVAAVFDAYLATNIARHAVAV</sequence>
<evidence type="ECO:0000256" key="8">
    <source>
        <dbReference type="ARBA" id="ARBA00022723"/>
    </source>
</evidence>
<dbReference type="InterPro" id="IPR034505">
    <property type="entry name" value="Coproporphyrinogen-III_oxidase"/>
</dbReference>
<evidence type="ECO:0000256" key="13">
    <source>
        <dbReference type="ARBA" id="ARBA00024295"/>
    </source>
</evidence>
<comment type="cofactor">
    <cofactor evidence="15 17">
        <name>[4Fe-4S] cluster</name>
        <dbReference type="ChEBI" id="CHEBI:49883"/>
    </cofactor>
    <text evidence="15 17">Binds 1 [4Fe-4S] cluster. The cluster is coordinated with 3 cysteines and an exchangeable S-adenosyl-L-methionine.</text>
</comment>
<dbReference type="InterPro" id="IPR004558">
    <property type="entry name" value="Coprogen_oxidase_HemN"/>
</dbReference>
<accession>A0A1M5XLK0</accession>
<keyword evidence="7 15" id="KW-0949">S-adenosyl-L-methionine</keyword>
<dbReference type="PANTHER" id="PTHR13932">
    <property type="entry name" value="COPROPORPHYRINIGEN III OXIDASE"/>
    <property type="match status" value="1"/>
</dbReference>
<evidence type="ECO:0000256" key="17">
    <source>
        <dbReference type="PIRSR" id="PIRSR000167-2"/>
    </source>
</evidence>
<dbReference type="Pfam" id="PF04055">
    <property type="entry name" value="Radical_SAM"/>
    <property type="match status" value="1"/>
</dbReference>
<dbReference type="PIRSF" id="PIRSF000167">
    <property type="entry name" value="HemN"/>
    <property type="match status" value="1"/>
</dbReference>
<dbReference type="CDD" id="cd01335">
    <property type="entry name" value="Radical_SAM"/>
    <property type="match status" value="1"/>
</dbReference>
<proteinExistence type="inferred from homology"/>
<feature type="binding site" evidence="16">
    <location>
        <position position="204"/>
    </location>
    <ligand>
        <name>S-adenosyl-L-methionine</name>
        <dbReference type="ChEBI" id="CHEBI:59789"/>
        <label>2</label>
    </ligand>
</feature>
<feature type="binding site" evidence="16">
    <location>
        <begin position="108"/>
        <end position="109"/>
    </location>
    <ligand>
        <name>S-adenosyl-L-methionine</name>
        <dbReference type="ChEBI" id="CHEBI:59789"/>
        <label>2</label>
    </ligand>
</feature>
<evidence type="ECO:0000256" key="10">
    <source>
        <dbReference type="ARBA" id="ARBA00023004"/>
    </source>
</evidence>
<feature type="domain" description="Radical SAM core" evidence="18">
    <location>
        <begin position="41"/>
        <end position="275"/>
    </location>
</feature>
<keyword evidence="6 15" id="KW-0963">Cytoplasm</keyword>
<dbReference type="RefSeq" id="WP_072779862.1">
    <property type="nucleotide sequence ID" value="NZ_FQXC01000007.1"/>
</dbReference>
<name>A0A1M5XLK0_9RHOB</name>
<comment type="catalytic activity">
    <reaction evidence="14 15">
        <text>coproporphyrinogen III + 2 S-adenosyl-L-methionine = protoporphyrinogen IX + 2 5'-deoxyadenosine + 2 L-methionine + 2 CO2</text>
        <dbReference type="Rhea" id="RHEA:15425"/>
        <dbReference type="ChEBI" id="CHEBI:16526"/>
        <dbReference type="ChEBI" id="CHEBI:17319"/>
        <dbReference type="ChEBI" id="CHEBI:57307"/>
        <dbReference type="ChEBI" id="CHEBI:57309"/>
        <dbReference type="ChEBI" id="CHEBI:57844"/>
        <dbReference type="ChEBI" id="CHEBI:59789"/>
        <dbReference type="EC" id="1.3.98.3"/>
    </reaction>
</comment>
<evidence type="ECO:0000256" key="16">
    <source>
        <dbReference type="PIRSR" id="PIRSR000167-1"/>
    </source>
</evidence>
<reference evidence="19 20" key="1">
    <citation type="submission" date="2016-11" db="EMBL/GenBank/DDBJ databases">
        <authorList>
            <person name="Jaros S."/>
            <person name="Januszkiewicz K."/>
            <person name="Wedrychowicz H."/>
        </authorList>
    </citation>
    <scope>NUCLEOTIDE SEQUENCE [LARGE SCALE GENOMIC DNA]</scope>
    <source>
        <strain evidence="19 20">DSM 29431</strain>
    </source>
</reference>
<evidence type="ECO:0000256" key="2">
    <source>
        <dbReference type="ARBA" id="ARBA00004785"/>
    </source>
</evidence>
<dbReference type="NCBIfam" id="TIGR00538">
    <property type="entry name" value="hemN"/>
    <property type="match status" value="1"/>
</dbReference>
<feature type="binding site" evidence="16">
    <location>
        <position position="107"/>
    </location>
    <ligand>
        <name>S-adenosyl-L-methionine</name>
        <dbReference type="ChEBI" id="CHEBI:59789"/>
        <label>1</label>
    </ligand>
</feature>
<dbReference type="Gene3D" id="3.80.30.20">
    <property type="entry name" value="tm_1862 like domain"/>
    <property type="match status" value="1"/>
</dbReference>
<gene>
    <name evidence="19" type="ORF">SAMN05443551_4002</name>
</gene>
<dbReference type="InterPro" id="IPR010723">
    <property type="entry name" value="HemN_C"/>
</dbReference>
<evidence type="ECO:0000256" key="4">
    <source>
        <dbReference type="ARBA" id="ARBA00011245"/>
    </source>
</evidence>
<dbReference type="GO" id="GO:0051539">
    <property type="term" value="F:4 iron, 4 sulfur cluster binding"/>
    <property type="evidence" value="ECO:0007669"/>
    <property type="project" value="UniProtKB-KW"/>
</dbReference>
<dbReference type="SFLD" id="SFLDG01065">
    <property type="entry name" value="anaerobic_coproporphyrinogen-I"/>
    <property type="match status" value="1"/>
</dbReference>
<dbReference type="InterPro" id="IPR007197">
    <property type="entry name" value="rSAM"/>
</dbReference>
<evidence type="ECO:0000256" key="11">
    <source>
        <dbReference type="ARBA" id="ARBA00023014"/>
    </source>
</evidence>
<comment type="pathway">
    <text evidence="2 15">Porphyrin-containing compound metabolism; protoporphyrin-IX biosynthesis; protoporphyrinogen-IX from coproporphyrinogen-III (AdoMet route): step 1/1.</text>
</comment>
<dbReference type="GO" id="GO:0004109">
    <property type="term" value="F:coproporphyrinogen oxidase activity"/>
    <property type="evidence" value="ECO:0007669"/>
    <property type="project" value="InterPro"/>
</dbReference>
<dbReference type="PANTHER" id="PTHR13932:SF6">
    <property type="entry name" value="OXYGEN-INDEPENDENT COPROPORPHYRINOGEN III OXIDASE"/>
    <property type="match status" value="1"/>
</dbReference>
<feature type="binding site" evidence="16">
    <location>
        <position position="179"/>
    </location>
    <ligand>
        <name>S-adenosyl-L-methionine</name>
        <dbReference type="ChEBI" id="CHEBI:59789"/>
        <label>2</label>
    </ligand>
</feature>
<keyword evidence="10 15" id="KW-0408">Iron</keyword>
<keyword evidence="8 15" id="KW-0479">Metal-binding</keyword>
<evidence type="ECO:0000256" key="3">
    <source>
        <dbReference type="ARBA" id="ARBA00005493"/>
    </source>
</evidence>
<dbReference type="EMBL" id="FQXC01000007">
    <property type="protein sequence ID" value="SHI00532.1"/>
    <property type="molecule type" value="Genomic_DNA"/>
</dbReference>
<organism evidence="19 20">
    <name type="scientific">Marivita hallyeonensis</name>
    <dbReference type="NCBI Taxonomy" id="996342"/>
    <lineage>
        <taxon>Bacteria</taxon>
        <taxon>Pseudomonadati</taxon>
        <taxon>Pseudomonadota</taxon>
        <taxon>Alphaproteobacteria</taxon>
        <taxon>Rhodobacterales</taxon>
        <taxon>Roseobacteraceae</taxon>
        <taxon>Marivita</taxon>
    </lineage>
</organism>
<feature type="binding site" evidence="17">
    <location>
        <position position="63"/>
    </location>
    <ligand>
        <name>[4Fe-4S] cluster</name>
        <dbReference type="ChEBI" id="CHEBI:49883"/>
        <note>4Fe-4S-S-AdoMet</note>
    </ligand>
</feature>
<dbReference type="SMART" id="SM00729">
    <property type="entry name" value="Elp3"/>
    <property type="match status" value="1"/>
</dbReference>
<dbReference type="SFLD" id="SFLDS00029">
    <property type="entry name" value="Radical_SAM"/>
    <property type="match status" value="1"/>
</dbReference>
<protein>
    <recommendedName>
        <fullName evidence="15">Coproporphyrinogen-III oxidase</fullName>
        <ecNumber evidence="15">1.3.98.3</ecNumber>
    </recommendedName>
</protein>
<feature type="binding site" evidence="16">
    <location>
        <position position="167"/>
    </location>
    <ligand>
        <name>S-adenosyl-L-methionine</name>
        <dbReference type="ChEBI" id="CHEBI:59789"/>
        <label>2</label>
    </ligand>
</feature>
<dbReference type="Gene3D" id="1.10.10.920">
    <property type="match status" value="1"/>
</dbReference>
<dbReference type="AlphaFoldDB" id="A0A1M5XLK0"/>
<evidence type="ECO:0000256" key="12">
    <source>
        <dbReference type="ARBA" id="ARBA00023244"/>
    </source>
</evidence>
<feature type="binding site" evidence="16">
    <location>
        <position position="50"/>
    </location>
    <ligand>
        <name>S-adenosyl-L-methionine</name>
        <dbReference type="ChEBI" id="CHEBI:59789"/>
        <label>1</label>
    </ligand>
</feature>
<keyword evidence="12 15" id="KW-0627">Porphyrin biosynthesis</keyword>
<dbReference type="STRING" id="996342.SAMN05443551_4002"/>
<keyword evidence="11 15" id="KW-0411">Iron-sulfur</keyword>
<evidence type="ECO:0000313" key="20">
    <source>
        <dbReference type="Proteomes" id="UP000184221"/>
    </source>
</evidence>
<evidence type="ECO:0000256" key="15">
    <source>
        <dbReference type="PIRNR" id="PIRNR000167"/>
    </source>
</evidence>
<keyword evidence="5 15" id="KW-0004">4Fe-4S</keyword>
<dbReference type="InterPro" id="IPR058240">
    <property type="entry name" value="rSAM_sf"/>
</dbReference>
<dbReference type="InterPro" id="IPR023404">
    <property type="entry name" value="rSAM_horseshoe"/>
</dbReference>
<evidence type="ECO:0000256" key="7">
    <source>
        <dbReference type="ARBA" id="ARBA00022691"/>
    </source>
</evidence>
<evidence type="ECO:0000256" key="14">
    <source>
        <dbReference type="ARBA" id="ARBA00048321"/>
    </source>
</evidence>
<dbReference type="GO" id="GO:0005737">
    <property type="term" value="C:cytoplasm"/>
    <property type="evidence" value="ECO:0007669"/>
    <property type="project" value="UniProtKB-SubCell"/>
</dbReference>
<feature type="binding site" evidence="16">
    <location>
        <position position="324"/>
    </location>
    <ligand>
        <name>S-adenosyl-L-methionine</name>
        <dbReference type="ChEBI" id="CHEBI:59789"/>
        <label>1</label>
    </ligand>
</feature>
<keyword evidence="20" id="KW-1185">Reference proteome</keyword>
<dbReference type="Pfam" id="PF06969">
    <property type="entry name" value="HemN_C"/>
    <property type="match status" value="1"/>
</dbReference>
<dbReference type="OrthoDB" id="9808022at2"/>
<dbReference type="UniPathway" id="UPA00251">
    <property type="reaction ID" value="UER00323"/>
</dbReference>
<feature type="binding site" evidence="16">
    <location>
        <position position="238"/>
    </location>
    <ligand>
        <name>S-adenosyl-L-methionine</name>
        <dbReference type="ChEBI" id="CHEBI:59789"/>
        <label>2</label>
    </ligand>
</feature>
<dbReference type="GO" id="GO:0046872">
    <property type="term" value="F:metal ion binding"/>
    <property type="evidence" value="ECO:0007669"/>
    <property type="project" value="UniProtKB-KW"/>
</dbReference>
<dbReference type="Proteomes" id="UP000184221">
    <property type="component" value="Unassembled WGS sequence"/>
</dbReference>
<evidence type="ECO:0000256" key="1">
    <source>
        <dbReference type="ARBA" id="ARBA00004496"/>
    </source>
</evidence>
<keyword evidence="9 15" id="KW-0560">Oxidoreductase</keyword>
<dbReference type="InterPro" id="IPR006638">
    <property type="entry name" value="Elp3/MiaA/NifB-like_rSAM"/>
</dbReference>
<dbReference type="GO" id="GO:0051989">
    <property type="term" value="F:coproporphyrinogen dehydrogenase activity"/>
    <property type="evidence" value="ECO:0007669"/>
    <property type="project" value="UniProtKB-EC"/>
</dbReference>
<comment type="similarity">
    <text evidence="3 15">Belongs to the anaerobic coproporphyrinogen-III oxidase family.</text>
</comment>
<dbReference type="PROSITE" id="PS51918">
    <property type="entry name" value="RADICAL_SAM"/>
    <property type="match status" value="1"/>
</dbReference>
<evidence type="ECO:0000313" key="19">
    <source>
        <dbReference type="EMBL" id="SHI00532.1"/>
    </source>
</evidence>
<dbReference type="SUPFAM" id="SSF102114">
    <property type="entry name" value="Radical SAM enzymes"/>
    <property type="match status" value="1"/>
</dbReference>
<feature type="binding site" evidence="16">
    <location>
        <position position="140"/>
    </location>
    <ligand>
        <name>S-adenosyl-L-methionine</name>
        <dbReference type="ChEBI" id="CHEBI:59789"/>
        <label>1</label>
    </ligand>
</feature>
<feature type="binding site" evidence="16">
    <location>
        <begin position="62"/>
        <end position="64"/>
    </location>
    <ligand>
        <name>S-adenosyl-L-methionine</name>
        <dbReference type="ChEBI" id="CHEBI:59789"/>
        <label>2</label>
    </ligand>
</feature>
<feature type="binding site" evidence="17">
    <location>
        <position position="60"/>
    </location>
    <ligand>
        <name>[4Fe-4S] cluster</name>
        <dbReference type="ChEBI" id="CHEBI:49883"/>
        <note>4Fe-4S-S-AdoMet</note>
    </ligand>
</feature>
<evidence type="ECO:0000256" key="9">
    <source>
        <dbReference type="ARBA" id="ARBA00023002"/>
    </source>
</evidence>
<comment type="subcellular location">
    <subcellularLocation>
        <location evidence="1 15">Cytoplasm</location>
    </subcellularLocation>
</comment>
<dbReference type="EC" id="1.3.98.3" evidence="15"/>
<evidence type="ECO:0000256" key="6">
    <source>
        <dbReference type="ARBA" id="ARBA00022490"/>
    </source>
</evidence>